<evidence type="ECO:0000256" key="1">
    <source>
        <dbReference type="SAM" id="Phobius"/>
    </source>
</evidence>
<sequence length="708" mass="78129">MQANPLHSDPALRDLYSAALTRALHDPEIRDAFDYVTVKPLHIRLEMMEQAGEVFAAVVTPAEDLPGKNPPARPASVPWTPLVLVAFVPLALGVAMADWRMTVLVAFAGLVIGSYVILARSRGWADVNDRLRSFPYSPFQVKLVRALENGELTAQIRQRINARRARFDPTFGVVASPGLSESFDSAYHVPTRAVDDLEELLGRLSGASLGIAGPRGSGKSTLIRRYCENHSLKPGTGHLRLLVSAPVEYASRDFVLHLFAAFCRATLRHLGPGRRRRVGLAQVLGLLVYWLVAKALATWPAVLGEAAEGAAVAVGRVLARLMNATGPAREWLAVIADRYADDLTPKAVGLWSSGLVMLLGLVHFGLSIRRRGRRHDPANELRTRARRHLVQIRYLQTQSVSWSGTVKFPAWVDAQLSGGRSLTEQPLSYPEIVSAFRSYVRDVADRLQPDHNVYIGIDELDKIGSGERAERFLNEIKGIFGLPHTYFMISVSDDAMSAFERRGLPFRDAFDSSFDEIVRVGPLSYTESMRFLYRRVVGLTEPYIAFCHCLSGGMSRDLLRAARAVIRAAHALPSAALTPICLAVLKDEVRKKSRALMDVADDLPDDVLDLLHDLAHRRSDRTPRETLRSLPHGPLAEPALEFAAYLYFCATLEEIFTGELTGPGDADAFDGLAAARHAFAFDTRLAWRTISAARRAWALRPYDLPVGA</sequence>
<accession>A0ABW4GYB8</accession>
<keyword evidence="1" id="KW-0812">Transmembrane</keyword>
<organism evidence="2 3">
    <name type="scientific">Nonomuraea guangzhouensis</name>
    <dbReference type="NCBI Taxonomy" id="1291555"/>
    <lineage>
        <taxon>Bacteria</taxon>
        <taxon>Bacillati</taxon>
        <taxon>Actinomycetota</taxon>
        <taxon>Actinomycetes</taxon>
        <taxon>Streptosporangiales</taxon>
        <taxon>Streptosporangiaceae</taxon>
        <taxon>Nonomuraea</taxon>
    </lineage>
</organism>
<name>A0ABW4GYB8_9ACTN</name>
<gene>
    <name evidence="2" type="ORF">ACFSJ0_60905</name>
</gene>
<keyword evidence="3" id="KW-1185">Reference proteome</keyword>
<dbReference type="EMBL" id="JBHUCM010000075">
    <property type="protein sequence ID" value="MFD1547389.1"/>
    <property type="molecule type" value="Genomic_DNA"/>
</dbReference>
<feature type="transmembrane region" description="Helical" evidence="1">
    <location>
        <begin position="77"/>
        <end position="95"/>
    </location>
</feature>
<keyword evidence="1" id="KW-1133">Transmembrane helix</keyword>
<feature type="transmembrane region" description="Helical" evidence="1">
    <location>
        <begin position="278"/>
        <end position="297"/>
    </location>
</feature>
<dbReference type="Proteomes" id="UP001597097">
    <property type="component" value="Unassembled WGS sequence"/>
</dbReference>
<reference evidence="3" key="1">
    <citation type="journal article" date="2019" name="Int. J. Syst. Evol. Microbiol.">
        <title>The Global Catalogue of Microorganisms (GCM) 10K type strain sequencing project: providing services to taxonomists for standard genome sequencing and annotation.</title>
        <authorList>
            <consortium name="The Broad Institute Genomics Platform"/>
            <consortium name="The Broad Institute Genome Sequencing Center for Infectious Disease"/>
            <person name="Wu L."/>
            <person name="Ma J."/>
        </authorList>
    </citation>
    <scope>NUCLEOTIDE SEQUENCE [LARGE SCALE GENOMIC DNA]</scope>
    <source>
        <strain evidence="3">CGMCC 1.15399</strain>
    </source>
</reference>
<feature type="transmembrane region" description="Helical" evidence="1">
    <location>
        <begin position="348"/>
        <end position="366"/>
    </location>
</feature>
<evidence type="ECO:0000313" key="2">
    <source>
        <dbReference type="EMBL" id="MFD1547389.1"/>
    </source>
</evidence>
<evidence type="ECO:0000313" key="3">
    <source>
        <dbReference type="Proteomes" id="UP001597097"/>
    </source>
</evidence>
<feature type="transmembrane region" description="Helical" evidence="1">
    <location>
        <begin position="101"/>
        <end position="118"/>
    </location>
</feature>
<proteinExistence type="predicted"/>
<comment type="caution">
    <text evidence="2">The sequence shown here is derived from an EMBL/GenBank/DDBJ whole genome shotgun (WGS) entry which is preliminary data.</text>
</comment>
<evidence type="ECO:0008006" key="4">
    <source>
        <dbReference type="Google" id="ProtNLM"/>
    </source>
</evidence>
<dbReference type="RefSeq" id="WP_219528029.1">
    <property type="nucleotide sequence ID" value="NZ_JAHKRM010000003.1"/>
</dbReference>
<keyword evidence="1" id="KW-0472">Membrane</keyword>
<protein>
    <recommendedName>
        <fullName evidence="4">AAA+ ATPase domain-containing protein</fullName>
    </recommendedName>
</protein>